<keyword evidence="2" id="KW-0813">Transport</keyword>
<dbReference type="InterPro" id="IPR003593">
    <property type="entry name" value="AAA+_ATPase"/>
</dbReference>
<dbReference type="InterPro" id="IPR027417">
    <property type="entry name" value="P-loop_NTPase"/>
</dbReference>
<dbReference type="GO" id="GO:0005524">
    <property type="term" value="F:ATP binding"/>
    <property type="evidence" value="ECO:0007669"/>
    <property type="project" value="UniProtKB-KW"/>
</dbReference>
<dbReference type="CDD" id="cd03268">
    <property type="entry name" value="ABC_BcrA_bacitracin_resist"/>
    <property type="match status" value="1"/>
</dbReference>
<keyword evidence="4 6" id="KW-0067">ATP-binding</keyword>
<accession>A0A3E0WKL9</accession>
<comment type="similarity">
    <text evidence="1">Belongs to the ABC transporter superfamily.</text>
</comment>
<dbReference type="PROSITE" id="PS50893">
    <property type="entry name" value="ABC_TRANSPORTER_2"/>
    <property type="match status" value="1"/>
</dbReference>
<evidence type="ECO:0000256" key="3">
    <source>
        <dbReference type="ARBA" id="ARBA00022741"/>
    </source>
</evidence>
<name>A0A3E0WKL9_9BACI</name>
<evidence type="ECO:0000256" key="4">
    <source>
        <dbReference type="ARBA" id="ARBA00022840"/>
    </source>
</evidence>
<evidence type="ECO:0000256" key="1">
    <source>
        <dbReference type="ARBA" id="ARBA00005417"/>
    </source>
</evidence>
<dbReference type="PROSITE" id="PS00211">
    <property type="entry name" value="ABC_TRANSPORTER_1"/>
    <property type="match status" value="1"/>
</dbReference>
<evidence type="ECO:0000313" key="6">
    <source>
        <dbReference type="EMBL" id="RFA32763.1"/>
    </source>
</evidence>
<dbReference type="AlphaFoldDB" id="A0A3E0WKL9"/>
<dbReference type="SUPFAM" id="SSF52540">
    <property type="entry name" value="P-loop containing nucleoside triphosphate hydrolases"/>
    <property type="match status" value="1"/>
</dbReference>
<dbReference type="PANTHER" id="PTHR43335">
    <property type="entry name" value="ABC TRANSPORTER, ATP-BINDING PROTEIN"/>
    <property type="match status" value="1"/>
</dbReference>
<proteinExistence type="inferred from homology"/>
<dbReference type="Proteomes" id="UP000256488">
    <property type="component" value="Unassembled WGS sequence"/>
</dbReference>
<feature type="domain" description="ABC transporter" evidence="5">
    <location>
        <begin position="6"/>
        <end position="233"/>
    </location>
</feature>
<comment type="caution">
    <text evidence="6">The sequence shown here is derived from an EMBL/GenBank/DDBJ whole genome shotgun (WGS) entry which is preliminary data.</text>
</comment>
<dbReference type="PANTHER" id="PTHR43335:SF4">
    <property type="entry name" value="ABC TRANSPORTER, ATP-BINDING PROTEIN"/>
    <property type="match status" value="1"/>
</dbReference>
<dbReference type="Gene3D" id="3.40.50.300">
    <property type="entry name" value="P-loop containing nucleotide triphosphate hydrolases"/>
    <property type="match status" value="1"/>
</dbReference>
<keyword evidence="3" id="KW-0547">Nucleotide-binding</keyword>
<evidence type="ECO:0000259" key="5">
    <source>
        <dbReference type="PROSITE" id="PS50893"/>
    </source>
</evidence>
<dbReference type="EMBL" id="NFZX01000053">
    <property type="protein sequence ID" value="RFA32763.1"/>
    <property type="molecule type" value="Genomic_DNA"/>
</dbReference>
<organism evidence="6 7">
    <name type="scientific">Virgibacillus dokdonensis</name>
    <dbReference type="NCBI Taxonomy" id="302167"/>
    <lineage>
        <taxon>Bacteria</taxon>
        <taxon>Bacillati</taxon>
        <taxon>Bacillota</taxon>
        <taxon>Bacilli</taxon>
        <taxon>Bacillales</taxon>
        <taxon>Bacillaceae</taxon>
        <taxon>Virgibacillus</taxon>
    </lineage>
</organism>
<dbReference type="InterPro" id="IPR003439">
    <property type="entry name" value="ABC_transporter-like_ATP-bd"/>
</dbReference>
<protein>
    <submittedName>
        <fullName evidence="6">Bacitracin ABC transporter ATP-binding protein</fullName>
    </submittedName>
</protein>
<reference evidence="6 7" key="1">
    <citation type="submission" date="2017-05" db="EMBL/GenBank/DDBJ databases">
        <title>Virgibacillus sp. AK90 isolated from a saltern of Kakinada, India.</title>
        <authorList>
            <person name="Gupta V."/>
            <person name="Sidhu C."/>
            <person name="Korpole S."/>
            <person name="Pinnaka A.K."/>
        </authorList>
    </citation>
    <scope>NUCLEOTIDE SEQUENCE [LARGE SCALE GENOMIC DNA]</scope>
    <source>
        <strain evidence="6 7">AK90</strain>
    </source>
</reference>
<dbReference type="Pfam" id="PF00005">
    <property type="entry name" value="ABC_tran"/>
    <property type="match status" value="1"/>
</dbReference>
<gene>
    <name evidence="6" type="ORF">CAI16_17020</name>
</gene>
<dbReference type="InterPro" id="IPR017871">
    <property type="entry name" value="ABC_transporter-like_CS"/>
</dbReference>
<evidence type="ECO:0000313" key="7">
    <source>
        <dbReference type="Proteomes" id="UP000256488"/>
    </source>
</evidence>
<dbReference type="SMART" id="SM00382">
    <property type="entry name" value="AAA"/>
    <property type="match status" value="1"/>
</dbReference>
<sequence>MGNVIVKTNNLTKQFKGIKPVQNLNLQVQEGSVYGFLGPNGAGKTTTIRMLLGLMRPTQGEVLVFGKNIKEEKIEILKRVGSLVESPSYYRNLTGFENLEVTRKLLGIKRQEIDRVLKIVRLKDVADRLVKNYSLGMKQRLGIALALLNNPDLLILDEPTNGLDPSGIHEIRELINKLPNEYGITVLISSHNLSEIELIATHVGIIGNGKLLFQGTIKELQARSQPVLKLRTNEPKKALNILNKENIFGSIVEKNIEIIGHEENAAFINKIIVNSGYDVSQLCLQPRSLEDIFLELTGTKETL</sequence>
<dbReference type="GO" id="GO:0016887">
    <property type="term" value="F:ATP hydrolysis activity"/>
    <property type="evidence" value="ECO:0007669"/>
    <property type="project" value="InterPro"/>
</dbReference>
<dbReference type="RefSeq" id="WP_116279348.1">
    <property type="nucleotide sequence ID" value="NZ_NFZX01000053.1"/>
</dbReference>
<evidence type="ECO:0000256" key="2">
    <source>
        <dbReference type="ARBA" id="ARBA00022448"/>
    </source>
</evidence>